<reference evidence="3" key="2">
    <citation type="submission" date="2019-09" db="UniProtKB">
        <authorList>
            <consortium name="WormBaseParasite"/>
        </authorList>
    </citation>
    <scope>IDENTIFICATION</scope>
</reference>
<evidence type="ECO:0000313" key="2">
    <source>
        <dbReference type="Proteomes" id="UP000050761"/>
    </source>
</evidence>
<gene>
    <name evidence="1" type="ORF">HPBE_LOCUS24923</name>
</gene>
<keyword evidence="2" id="KW-1185">Reference proteome</keyword>
<dbReference type="AlphaFoldDB" id="A0A183GQF4"/>
<sequence>MPAWSSTSVRQLSASELAKLCRAAIKEDLKERMAELLAEAAETGLCICNLRKGQWDYAIHGFYSDLFDDLLPHAIFRRMAAPSPLFSLPRSDTPCRRGKPAGPSCCTRRDVHDYGNYRSIGLLSVIYKLFTRMILNRISRTLGEDSHANKQDFGKDSAGSTTHSIMKLIKVSRAPLRLRFIDLKKAIDSVEAEAAVGALLT</sequence>
<evidence type="ECO:0000313" key="3">
    <source>
        <dbReference type="WBParaSite" id="HPBE_0002492401-mRNA-1"/>
    </source>
</evidence>
<accession>A0A3P8D999</accession>
<proteinExistence type="predicted"/>
<name>A0A183GQF4_HELPZ</name>
<evidence type="ECO:0000313" key="1">
    <source>
        <dbReference type="EMBL" id="VDP48087.1"/>
    </source>
</evidence>
<organism evidence="2 3">
    <name type="scientific">Heligmosomoides polygyrus</name>
    <name type="common">Parasitic roundworm</name>
    <dbReference type="NCBI Taxonomy" id="6339"/>
    <lineage>
        <taxon>Eukaryota</taxon>
        <taxon>Metazoa</taxon>
        <taxon>Ecdysozoa</taxon>
        <taxon>Nematoda</taxon>
        <taxon>Chromadorea</taxon>
        <taxon>Rhabditida</taxon>
        <taxon>Rhabditina</taxon>
        <taxon>Rhabditomorpha</taxon>
        <taxon>Strongyloidea</taxon>
        <taxon>Heligmosomidae</taxon>
        <taxon>Heligmosomoides</taxon>
    </lineage>
</organism>
<dbReference type="EMBL" id="UZAH01037077">
    <property type="protein sequence ID" value="VDP48087.1"/>
    <property type="molecule type" value="Genomic_DNA"/>
</dbReference>
<reference evidence="1 2" key="1">
    <citation type="submission" date="2018-11" db="EMBL/GenBank/DDBJ databases">
        <authorList>
            <consortium name="Pathogen Informatics"/>
        </authorList>
    </citation>
    <scope>NUCLEOTIDE SEQUENCE [LARGE SCALE GENOMIC DNA]</scope>
</reference>
<dbReference type="OrthoDB" id="410104at2759"/>
<protein>
    <submittedName>
        <fullName evidence="3">Reverse transcriptase domain-containing protein</fullName>
    </submittedName>
</protein>
<dbReference type="WBParaSite" id="HPBE_0002492401-mRNA-1">
    <property type="protein sequence ID" value="HPBE_0002492401-mRNA-1"/>
    <property type="gene ID" value="HPBE_0002492401"/>
</dbReference>
<accession>A0A183GQF4</accession>
<dbReference type="Proteomes" id="UP000050761">
    <property type="component" value="Unassembled WGS sequence"/>
</dbReference>